<accession>A0A8S5UQR0</accession>
<proteinExistence type="predicted"/>
<evidence type="ECO:0000313" key="1">
    <source>
        <dbReference type="EMBL" id="DAF96807.1"/>
    </source>
</evidence>
<reference evidence="1" key="1">
    <citation type="journal article" date="2021" name="Proc. Natl. Acad. Sci. U.S.A.">
        <title>A Catalog of Tens of Thousands of Viruses from Human Metagenomes Reveals Hidden Associations with Chronic Diseases.</title>
        <authorList>
            <person name="Tisza M.J."/>
            <person name="Buck C.B."/>
        </authorList>
    </citation>
    <scope>NUCLEOTIDE SEQUENCE</scope>
    <source>
        <strain evidence="1">CtQyH19</strain>
    </source>
</reference>
<name>A0A8S5UQR0_9CAUD</name>
<dbReference type="EMBL" id="BK016121">
    <property type="protein sequence ID" value="DAF96807.1"/>
    <property type="molecule type" value="Genomic_DNA"/>
</dbReference>
<sequence>MFDIEKAFVPKDIAIELRDLGFDEFCLFYYEHNKPAPRFGLESRDIKNKSHFRIMTINAYKILKLKSNKFDIAAPFYEQVFAWFRNKGLFHSITLEKNPIVINVPFYCEIKNSEGDIITIFHKKDYEEAKIDSVKILIDIYKNGKK</sequence>
<protein>
    <submittedName>
        <fullName evidence="1">Uncharacterized protein</fullName>
    </submittedName>
</protein>
<organism evidence="1">
    <name type="scientific">Podoviridae sp. ctQyH19</name>
    <dbReference type="NCBI Taxonomy" id="2825249"/>
    <lineage>
        <taxon>Viruses</taxon>
        <taxon>Duplodnaviria</taxon>
        <taxon>Heunggongvirae</taxon>
        <taxon>Uroviricota</taxon>
        <taxon>Caudoviricetes</taxon>
    </lineage>
</organism>